<feature type="region of interest" description="Disordered" evidence="1">
    <location>
        <begin position="1"/>
        <end position="33"/>
    </location>
</feature>
<evidence type="ECO:0000313" key="3">
    <source>
        <dbReference type="Proteomes" id="UP000238823"/>
    </source>
</evidence>
<comment type="caution">
    <text evidence="2">The sequence shown here is derived from an EMBL/GenBank/DDBJ whole genome shotgun (WGS) entry which is preliminary data.</text>
</comment>
<dbReference type="OrthoDB" id="5521286at2"/>
<reference evidence="2 3" key="1">
    <citation type="submission" date="2018-03" db="EMBL/GenBank/DDBJ databases">
        <title>Draft Genome Sequences of the Obligatory Marine Myxobacteria Enhygromyxa salina SWB007.</title>
        <authorList>
            <person name="Poehlein A."/>
            <person name="Moghaddam J.A."/>
            <person name="Harms H."/>
            <person name="Alanjari M."/>
            <person name="Koenig G.M."/>
            <person name="Daniel R."/>
            <person name="Schaeberle T.F."/>
        </authorList>
    </citation>
    <scope>NUCLEOTIDE SEQUENCE [LARGE SCALE GENOMIC DNA]</scope>
    <source>
        <strain evidence="2 3">SWB007</strain>
    </source>
</reference>
<organism evidence="2 3">
    <name type="scientific">Enhygromyxa salina</name>
    <dbReference type="NCBI Taxonomy" id="215803"/>
    <lineage>
        <taxon>Bacteria</taxon>
        <taxon>Pseudomonadati</taxon>
        <taxon>Myxococcota</taxon>
        <taxon>Polyangia</taxon>
        <taxon>Nannocystales</taxon>
        <taxon>Nannocystaceae</taxon>
        <taxon>Enhygromyxa</taxon>
    </lineage>
</organism>
<gene>
    <name evidence="2" type="ORF">ENSA7_15620</name>
</gene>
<accession>A0A2S9YUI2</accession>
<proteinExistence type="predicted"/>
<feature type="compositionally biased region" description="Basic residues" evidence="1">
    <location>
        <begin position="1"/>
        <end position="25"/>
    </location>
</feature>
<evidence type="ECO:0000313" key="2">
    <source>
        <dbReference type="EMBL" id="PRQ08744.1"/>
    </source>
</evidence>
<sequence>MAHRTKQERRAAKRRRHVNAKKSKQPPREPMPKEFTLYCDEAGNTGINYLDPAQPVHVIAGWVVPKEREQQWATEIASLRAQQRAPELHGVTLLKSSKGRKLAAKILEAGLRNGCLPTSLVAFKGHCLSLRAVETFLDPMLNPGAVWLPSGANETRRGIATLLWQEVPDAVREFGACFKTPDRSTWTAAVTGIANALDAANVTSRNGTLVSNLVRSLRQALVPEVMDEIIDSERRTVWGTGKRYEAMSLNFPVFLNFMRNLDMLMHGAVLDVIHDETLQFEAVFRQGVELFGKLGRIDVRVEDGTAWRLSAGSYRSFTTRDSKDVIGLQAADIMAASVFRVAKRAHDDEPLTNEEEPLAALALGHEAALTVTGDFPRAPGMGSGAELTRLHLRAFQAAQRYYKTGAQTGGSS</sequence>
<protein>
    <recommendedName>
        <fullName evidence="4">DUF3800 domain-containing protein</fullName>
    </recommendedName>
</protein>
<dbReference type="RefSeq" id="WP_106088594.1">
    <property type="nucleotide sequence ID" value="NZ_PVNL01000036.1"/>
</dbReference>
<dbReference type="Pfam" id="PF12686">
    <property type="entry name" value="DUF3800"/>
    <property type="match status" value="1"/>
</dbReference>
<dbReference type="AlphaFoldDB" id="A0A2S9YUI2"/>
<evidence type="ECO:0000256" key="1">
    <source>
        <dbReference type="SAM" id="MobiDB-lite"/>
    </source>
</evidence>
<dbReference type="EMBL" id="PVNL01000036">
    <property type="protein sequence ID" value="PRQ08744.1"/>
    <property type="molecule type" value="Genomic_DNA"/>
</dbReference>
<name>A0A2S9YUI2_9BACT</name>
<dbReference type="Proteomes" id="UP000238823">
    <property type="component" value="Unassembled WGS sequence"/>
</dbReference>
<dbReference type="InterPro" id="IPR024524">
    <property type="entry name" value="DUF3800"/>
</dbReference>
<evidence type="ECO:0008006" key="4">
    <source>
        <dbReference type="Google" id="ProtNLM"/>
    </source>
</evidence>